<dbReference type="GO" id="GO:0004174">
    <property type="term" value="F:electron-transferring-flavoprotein dehydrogenase activity"/>
    <property type="evidence" value="ECO:0007669"/>
    <property type="project" value="TreeGrafter"/>
</dbReference>
<dbReference type="SUPFAM" id="SSF51905">
    <property type="entry name" value="FAD/NAD(P)-binding domain"/>
    <property type="match status" value="2"/>
</dbReference>
<dbReference type="Proteomes" id="UP000027222">
    <property type="component" value="Unassembled WGS sequence"/>
</dbReference>
<dbReference type="OrthoDB" id="202203at2759"/>
<sequence>MSSTQERQNIVIVGGGSVGLTTFDAIAATLDASKYNLVLITPRPFYTHLIAGLRMVVTSEGGLEDRILMPLDKKFDADHKKLIVAEVTSITDDGAKDQHVTLDNGETVPFFILVLGPGSLWEGPLAFSNTKAEILESVQSWREKFKNAKDIVLVGGGAIGAELAGEIKDLGANKNVTIVHAQSHLLNDAYPVRWRKSASKTYRDRGVNFVFDDYVDDLEIKDGHITTRAKKSIKADLVVPTRGPRPNTKFVQSLGPNALTSAGYIKVTPTLQVPDHPHIFAGGDVIDWNEQKQAFKAQAHASVIAKNVLSLLNEKSLVPYKTAFEGVLLTNGKNGGTAYFGILWGITLGNWLSSLLKSKGLAVDMAKNKLGL</sequence>
<keyword evidence="3" id="KW-0274">FAD</keyword>
<evidence type="ECO:0000256" key="2">
    <source>
        <dbReference type="ARBA" id="ARBA00022630"/>
    </source>
</evidence>
<gene>
    <name evidence="6" type="ORF">GALMADRAFT_125165</name>
</gene>
<keyword evidence="2" id="KW-0285">Flavoprotein</keyword>
<evidence type="ECO:0000256" key="4">
    <source>
        <dbReference type="ARBA" id="ARBA00023002"/>
    </source>
</evidence>
<keyword evidence="7" id="KW-1185">Reference proteome</keyword>
<accession>A0A067T288</accession>
<evidence type="ECO:0000313" key="6">
    <source>
        <dbReference type="EMBL" id="KDR73138.1"/>
    </source>
</evidence>
<dbReference type="Gene3D" id="3.50.50.100">
    <property type="match status" value="1"/>
</dbReference>
<dbReference type="HOGENOM" id="CLU_019845_2_0_1"/>
<evidence type="ECO:0000256" key="3">
    <source>
        <dbReference type="ARBA" id="ARBA00022827"/>
    </source>
</evidence>
<evidence type="ECO:0000256" key="1">
    <source>
        <dbReference type="ARBA" id="ARBA00006442"/>
    </source>
</evidence>
<dbReference type="InterPro" id="IPR036188">
    <property type="entry name" value="FAD/NAD-bd_sf"/>
</dbReference>
<dbReference type="PANTHER" id="PTHR43735">
    <property type="entry name" value="APOPTOSIS-INDUCING FACTOR 1"/>
    <property type="match status" value="1"/>
</dbReference>
<dbReference type="AlphaFoldDB" id="A0A067T288"/>
<dbReference type="Pfam" id="PF07992">
    <property type="entry name" value="Pyr_redox_2"/>
    <property type="match status" value="1"/>
</dbReference>
<dbReference type="GO" id="GO:0005737">
    <property type="term" value="C:cytoplasm"/>
    <property type="evidence" value="ECO:0007669"/>
    <property type="project" value="TreeGrafter"/>
</dbReference>
<protein>
    <recommendedName>
        <fullName evidence="5">FAD/NAD(P)-binding domain-containing protein</fullName>
    </recommendedName>
</protein>
<feature type="domain" description="FAD/NAD(P)-binding" evidence="5">
    <location>
        <begin position="9"/>
        <end position="300"/>
    </location>
</feature>
<comment type="similarity">
    <text evidence="1">Belongs to the FAD-dependent oxidoreductase family.</text>
</comment>
<dbReference type="PRINTS" id="PR00411">
    <property type="entry name" value="PNDRDTASEI"/>
</dbReference>
<name>A0A067T288_GALM3</name>
<proteinExistence type="inferred from homology"/>
<dbReference type="GO" id="GO:0050660">
    <property type="term" value="F:flavin adenine dinucleotide binding"/>
    <property type="evidence" value="ECO:0007669"/>
    <property type="project" value="TreeGrafter"/>
</dbReference>
<dbReference type="PANTHER" id="PTHR43735:SF3">
    <property type="entry name" value="FERROPTOSIS SUPPRESSOR PROTEIN 1"/>
    <property type="match status" value="1"/>
</dbReference>
<evidence type="ECO:0000313" key="7">
    <source>
        <dbReference type="Proteomes" id="UP000027222"/>
    </source>
</evidence>
<keyword evidence="4" id="KW-0560">Oxidoreductase</keyword>
<dbReference type="EMBL" id="KL142386">
    <property type="protein sequence ID" value="KDR73138.1"/>
    <property type="molecule type" value="Genomic_DNA"/>
</dbReference>
<dbReference type="InterPro" id="IPR023753">
    <property type="entry name" value="FAD/NAD-binding_dom"/>
</dbReference>
<organism evidence="6 7">
    <name type="scientific">Galerina marginata (strain CBS 339.88)</name>
    <dbReference type="NCBI Taxonomy" id="685588"/>
    <lineage>
        <taxon>Eukaryota</taxon>
        <taxon>Fungi</taxon>
        <taxon>Dikarya</taxon>
        <taxon>Basidiomycota</taxon>
        <taxon>Agaricomycotina</taxon>
        <taxon>Agaricomycetes</taxon>
        <taxon>Agaricomycetidae</taxon>
        <taxon>Agaricales</taxon>
        <taxon>Agaricineae</taxon>
        <taxon>Strophariaceae</taxon>
        <taxon>Galerina</taxon>
    </lineage>
</organism>
<evidence type="ECO:0000259" key="5">
    <source>
        <dbReference type="Pfam" id="PF07992"/>
    </source>
</evidence>
<reference evidence="7" key="1">
    <citation type="journal article" date="2014" name="Proc. Natl. Acad. Sci. U.S.A.">
        <title>Extensive sampling of basidiomycete genomes demonstrates inadequacy of the white-rot/brown-rot paradigm for wood decay fungi.</title>
        <authorList>
            <person name="Riley R."/>
            <person name="Salamov A.A."/>
            <person name="Brown D.W."/>
            <person name="Nagy L.G."/>
            <person name="Floudas D."/>
            <person name="Held B.W."/>
            <person name="Levasseur A."/>
            <person name="Lombard V."/>
            <person name="Morin E."/>
            <person name="Otillar R."/>
            <person name="Lindquist E.A."/>
            <person name="Sun H."/>
            <person name="LaButti K.M."/>
            <person name="Schmutz J."/>
            <person name="Jabbour D."/>
            <person name="Luo H."/>
            <person name="Baker S.E."/>
            <person name="Pisabarro A.G."/>
            <person name="Walton J.D."/>
            <person name="Blanchette R.A."/>
            <person name="Henrissat B."/>
            <person name="Martin F."/>
            <person name="Cullen D."/>
            <person name="Hibbett D.S."/>
            <person name="Grigoriev I.V."/>
        </authorList>
    </citation>
    <scope>NUCLEOTIDE SEQUENCE [LARGE SCALE GENOMIC DNA]</scope>
    <source>
        <strain evidence="7">CBS 339.88</strain>
    </source>
</reference>
<dbReference type="PRINTS" id="PR00368">
    <property type="entry name" value="FADPNR"/>
</dbReference>
<dbReference type="STRING" id="685588.A0A067T288"/>